<feature type="domain" description="RsbT co-antagonist protein RsbRD N-terminal" evidence="2">
    <location>
        <begin position="28"/>
        <end position="160"/>
    </location>
</feature>
<feature type="domain" description="PucR C-terminal helix-turn-helix" evidence="1">
    <location>
        <begin position="326"/>
        <end position="384"/>
    </location>
</feature>
<evidence type="ECO:0000313" key="3">
    <source>
        <dbReference type="EMBL" id="TQL66812.1"/>
    </source>
</evidence>
<dbReference type="PANTHER" id="PTHR33744:SF1">
    <property type="entry name" value="DNA-BINDING TRANSCRIPTIONAL ACTIVATOR ADER"/>
    <property type="match status" value="1"/>
</dbReference>
<dbReference type="InterPro" id="IPR051448">
    <property type="entry name" value="CdaR-like_regulators"/>
</dbReference>
<dbReference type="InterPro" id="IPR042070">
    <property type="entry name" value="PucR_C-HTH_sf"/>
</dbReference>
<dbReference type="RefSeq" id="WP_141778976.1">
    <property type="nucleotide sequence ID" value="NZ_VFOV01000001.1"/>
</dbReference>
<organism evidence="3 4">
    <name type="scientific">Nocardioides albertanoniae</name>
    <dbReference type="NCBI Taxonomy" id="1175486"/>
    <lineage>
        <taxon>Bacteria</taxon>
        <taxon>Bacillati</taxon>
        <taxon>Actinomycetota</taxon>
        <taxon>Actinomycetes</taxon>
        <taxon>Propionibacteriales</taxon>
        <taxon>Nocardioidaceae</taxon>
        <taxon>Nocardioides</taxon>
    </lineage>
</organism>
<evidence type="ECO:0000313" key="4">
    <source>
        <dbReference type="Proteomes" id="UP000320209"/>
    </source>
</evidence>
<name>A0A543A2K1_9ACTN</name>
<evidence type="ECO:0000259" key="2">
    <source>
        <dbReference type="Pfam" id="PF14361"/>
    </source>
</evidence>
<dbReference type="AlphaFoldDB" id="A0A543A2K1"/>
<reference evidence="3 4" key="1">
    <citation type="submission" date="2019-06" db="EMBL/GenBank/DDBJ databases">
        <title>Sequencing the genomes of 1000 actinobacteria strains.</title>
        <authorList>
            <person name="Klenk H.-P."/>
        </authorList>
    </citation>
    <scope>NUCLEOTIDE SEQUENCE [LARGE SCALE GENOMIC DNA]</scope>
    <source>
        <strain evidence="3 4">DSM 25218</strain>
    </source>
</reference>
<dbReference type="InterPro" id="IPR025736">
    <property type="entry name" value="PucR_C-HTH_dom"/>
</dbReference>
<protein>
    <submittedName>
        <fullName evidence="3">PucR-like helix-turn-helix protein</fullName>
    </submittedName>
</protein>
<evidence type="ECO:0000259" key="1">
    <source>
        <dbReference type="Pfam" id="PF13556"/>
    </source>
</evidence>
<keyword evidence="4" id="KW-1185">Reference proteome</keyword>
<sequence length="409" mass="45533">MTQTQQSPGLPGSAVWILKSLESEVRPIAREVTRHLREDLPAETEGFADLIYTAVHGAISHFIDLGLGRSAPYIAIDDHFRKVGFRVAVLGEERALVDAGIDMATTELWDEVRRRAVENEVSAAALNALNEMMKSYVEHLSSQVRTGFEAGTEARDQDNDVARARLIDRMLSGASYDDIEMQATLGSWELPEKVTVMAVELTDGSRIPHDALPATALTRRREPTQVVICPPHDTTAVTKQLRAAAPKARIAVCWPVPPEDVPAAWRWANRALGLVNAKVIPAKPVINCLAHRTEIWLHAEPIMRRQLAQELLEPLLAESANSREILTETLLVWLETRESAPAIAAVLGVHPQTIRYRWKRINELFGESLRDPEFVTQLLLLLKASVPLWVAGDQSDFDRYQQQTGAIQP</sequence>
<dbReference type="Gene3D" id="1.10.10.2840">
    <property type="entry name" value="PucR C-terminal helix-turn-helix domain"/>
    <property type="match status" value="1"/>
</dbReference>
<proteinExistence type="predicted"/>
<comment type="caution">
    <text evidence="3">The sequence shown here is derived from an EMBL/GenBank/DDBJ whole genome shotgun (WGS) entry which is preliminary data.</text>
</comment>
<dbReference type="OrthoDB" id="5243741at2"/>
<dbReference type="Pfam" id="PF13556">
    <property type="entry name" value="HTH_30"/>
    <property type="match status" value="1"/>
</dbReference>
<dbReference type="InterPro" id="IPR025751">
    <property type="entry name" value="RsbRD_N_dom"/>
</dbReference>
<gene>
    <name evidence="3" type="ORF">FB381_0678</name>
</gene>
<dbReference type="Pfam" id="PF14361">
    <property type="entry name" value="RsbRD_N"/>
    <property type="match status" value="1"/>
</dbReference>
<dbReference type="PANTHER" id="PTHR33744">
    <property type="entry name" value="CARBOHYDRATE DIACID REGULATOR"/>
    <property type="match status" value="1"/>
</dbReference>
<accession>A0A543A2K1</accession>
<dbReference type="Proteomes" id="UP000320209">
    <property type="component" value="Unassembled WGS sequence"/>
</dbReference>
<dbReference type="EMBL" id="VFOV01000001">
    <property type="protein sequence ID" value="TQL66812.1"/>
    <property type="molecule type" value="Genomic_DNA"/>
</dbReference>